<sequence length="382" mass="40759">MTATGPLSGIRVLDLSHVLAGPYATGQLALMGAEVIRVERPNGNDFVRHHGGTEDMRAAGLGASFLSQNSGKKSVVLDLKSDAGRAALLDLAASADIVTENFRPGVTERLGVDYDSLRRRRKNLIYASLTGFGPDGPLAGRPAYDHILQGICGLMAMTGTDESGPMRVGMPIADYVAGQVLVSALLAALLERARHPDTPQRIHVSMLDAMTTLMGTYALHHETTGQLRGLDGNRAFSDSPFSGRFDTRDGQLVVTANTPQQAARLCAALGRPDLLDTATEETASALKAIFLDHGAAHWEELLAKANVPAARVLTLAEIMAHPQMVDSPAWRPMTQPEIGKTLRVPALPFRAPWAPTDLAPAPTYGRDTAEILSTLTPNEAPR</sequence>
<protein>
    <submittedName>
        <fullName evidence="2">Crotonobetainyl-CoA:carnitine CoA-transferase CaiB</fullName>
    </submittedName>
</protein>
<reference evidence="3" key="1">
    <citation type="submission" date="2016-10" db="EMBL/GenBank/DDBJ databases">
        <authorList>
            <person name="Varghese N."/>
            <person name="Submissions S."/>
        </authorList>
    </citation>
    <scope>NUCLEOTIDE SEQUENCE [LARGE SCALE GENOMIC DNA]</scope>
    <source>
        <strain evidence="3">DSM 28463</strain>
    </source>
</reference>
<accession>A0A1I5GY94</accession>
<dbReference type="Gene3D" id="3.40.50.10540">
    <property type="entry name" value="Crotonobetainyl-coa:carnitine coa-transferase, domain 1"/>
    <property type="match status" value="1"/>
</dbReference>
<gene>
    <name evidence="2" type="ORF">SAMN04487859_1438</name>
</gene>
<evidence type="ECO:0000256" key="1">
    <source>
        <dbReference type="ARBA" id="ARBA00022679"/>
    </source>
</evidence>
<dbReference type="AlphaFoldDB" id="A0A1I5GY94"/>
<dbReference type="InterPro" id="IPR003673">
    <property type="entry name" value="CoA-Trfase_fam_III"/>
</dbReference>
<dbReference type="InterPro" id="IPR023606">
    <property type="entry name" value="CoA-Trfase_III_dom_1_sf"/>
</dbReference>
<dbReference type="InterPro" id="IPR050483">
    <property type="entry name" value="CoA-transferase_III_domain"/>
</dbReference>
<name>A0A1I5GY94_9RHOB</name>
<evidence type="ECO:0000313" key="2">
    <source>
        <dbReference type="EMBL" id="SFO40766.1"/>
    </source>
</evidence>
<keyword evidence="1 2" id="KW-0808">Transferase</keyword>
<dbReference type="InterPro" id="IPR044855">
    <property type="entry name" value="CoA-Trfase_III_dom3_sf"/>
</dbReference>
<organism evidence="2 3">
    <name type="scientific">Roseovarius lutimaris</name>
    <dbReference type="NCBI Taxonomy" id="1005928"/>
    <lineage>
        <taxon>Bacteria</taxon>
        <taxon>Pseudomonadati</taxon>
        <taxon>Pseudomonadota</taxon>
        <taxon>Alphaproteobacteria</taxon>
        <taxon>Rhodobacterales</taxon>
        <taxon>Roseobacteraceae</taxon>
        <taxon>Roseovarius</taxon>
    </lineage>
</organism>
<evidence type="ECO:0000313" key="3">
    <source>
        <dbReference type="Proteomes" id="UP000198599"/>
    </source>
</evidence>
<dbReference type="PANTHER" id="PTHR48207:SF4">
    <property type="entry name" value="BLL6097 PROTEIN"/>
    <property type="match status" value="1"/>
</dbReference>
<dbReference type="Gene3D" id="3.30.1540.10">
    <property type="entry name" value="formyl-coa transferase, domain 3"/>
    <property type="match status" value="1"/>
</dbReference>
<dbReference type="SUPFAM" id="SSF89796">
    <property type="entry name" value="CoA-transferase family III (CaiB/BaiF)"/>
    <property type="match status" value="1"/>
</dbReference>
<dbReference type="STRING" id="1005928.SAMN04487859_1438"/>
<dbReference type="PANTHER" id="PTHR48207">
    <property type="entry name" value="SUCCINATE--HYDROXYMETHYLGLUTARATE COA-TRANSFERASE"/>
    <property type="match status" value="1"/>
</dbReference>
<dbReference type="Proteomes" id="UP000198599">
    <property type="component" value="Unassembled WGS sequence"/>
</dbReference>
<dbReference type="Pfam" id="PF02515">
    <property type="entry name" value="CoA_transf_3"/>
    <property type="match status" value="1"/>
</dbReference>
<keyword evidence="3" id="KW-1185">Reference proteome</keyword>
<dbReference type="RefSeq" id="WP_092842382.1">
    <property type="nucleotide sequence ID" value="NZ_FOVP01000043.1"/>
</dbReference>
<proteinExistence type="predicted"/>
<dbReference type="EMBL" id="FOVP01000043">
    <property type="protein sequence ID" value="SFO40766.1"/>
    <property type="molecule type" value="Genomic_DNA"/>
</dbReference>
<dbReference type="OrthoDB" id="7208981at2"/>
<dbReference type="GO" id="GO:0008410">
    <property type="term" value="F:CoA-transferase activity"/>
    <property type="evidence" value="ECO:0007669"/>
    <property type="project" value="TreeGrafter"/>
</dbReference>